<dbReference type="STRING" id="2282107.A0A286UAX8"/>
<dbReference type="Gene3D" id="1.20.1250.20">
    <property type="entry name" value="MFS general substrate transporter like domains"/>
    <property type="match status" value="1"/>
</dbReference>
<feature type="transmembrane region" description="Helical" evidence="7">
    <location>
        <begin position="173"/>
        <end position="200"/>
    </location>
</feature>
<evidence type="ECO:0000256" key="6">
    <source>
        <dbReference type="SAM" id="MobiDB-lite"/>
    </source>
</evidence>
<dbReference type="PANTHER" id="PTHR42718:SF9">
    <property type="entry name" value="MAJOR FACILITATOR SUPERFAMILY MULTIDRUG TRANSPORTER MFSC"/>
    <property type="match status" value="1"/>
</dbReference>
<dbReference type="AlphaFoldDB" id="A0A286UAX8"/>
<feature type="transmembrane region" description="Helical" evidence="7">
    <location>
        <begin position="266"/>
        <end position="285"/>
    </location>
</feature>
<dbReference type="SUPFAM" id="SSF103473">
    <property type="entry name" value="MFS general substrate transporter"/>
    <property type="match status" value="1"/>
</dbReference>
<dbReference type="InParanoid" id="A0A286UAX8"/>
<evidence type="ECO:0000256" key="5">
    <source>
        <dbReference type="ARBA" id="ARBA00023136"/>
    </source>
</evidence>
<comment type="caution">
    <text evidence="9">The sequence shown here is derived from an EMBL/GenBank/DDBJ whole genome shotgun (WGS) entry which is preliminary data.</text>
</comment>
<dbReference type="Proteomes" id="UP000217199">
    <property type="component" value="Unassembled WGS sequence"/>
</dbReference>
<feature type="transmembrane region" description="Helical" evidence="7">
    <location>
        <begin position="143"/>
        <end position="161"/>
    </location>
</feature>
<dbReference type="EMBL" id="NBII01000008">
    <property type="protein sequence ID" value="PAV16743.1"/>
    <property type="molecule type" value="Genomic_DNA"/>
</dbReference>
<feature type="compositionally biased region" description="Basic and acidic residues" evidence="6">
    <location>
        <begin position="592"/>
        <end position="616"/>
    </location>
</feature>
<evidence type="ECO:0000313" key="10">
    <source>
        <dbReference type="Proteomes" id="UP000217199"/>
    </source>
</evidence>
<evidence type="ECO:0000256" key="3">
    <source>
        <dbReference type="ARBA" id="ARBA00022692"/>
    </source>
</evidence>
<dbReference type="Pfam" id="PF07690">
    <property type="entry name" value="MFS_1"/>
    <property type="match status" value="2"/>
</dbReference>
<feature type="transmembrane region" description="Helical" evidence="7">
    <location>
        <begin position="548"/>
        <end position="568"/>
    </location>
</feature>
<feature type="compositionally biased region" description="Polar residues" evidence="6">
    <location>
        <begin position="38"/>
        <end position="57"/>
    </location>
</feature>
<accession>A0A286UAX8</accession>
<feature type="region of interest" description="Disordered" evidence="6">
    <location>
        <begin position="577"/>
        <end position="630"/>
    </location>
</feature>
<dbReference type="OrthoDB" id="5086884at2759"/>
<dbReference type="InterPro" id="IPR020846">
    <property type="entry name" value="MFS_dom"/>
</dbReference>
<feature type="transmembrane region" description="Helical" evidence="7">
    <location>
        <begin position="417"/>
        <end position="435"/>
    </location>
</feature>
<feature type="domain" description="Major facilitator superfamily (MFS) profile" evidence="8">
    <location>
        <begin position="107"/>
        <end position="576"/>
    </location>
</feature>
<dbReference type="GO" id="GO:0022857">
    <property type="term" value="F:transmembrane transporter activity"/>
    <property type="evidence" value="ECO:0007669"/>
    <property type="project" value="InterPro"/>
</dbReference>
<proteinExistence type="predicted"/>
<keyword evidence="5 7" id="KW-0472">Membrane</keyword>
<evidence type="ECO:0000256" key="1">
    <source>
        <dbReference type="ARBA" id="ARBA00004141"/>
    </source>
</evidence>
<feature type="compositionally biased region" description="Basic and acidic residues" evidence="6">
    <location>
        <begin position="76"/>
        <end position="90"/>
    </location>
</feature>
<dbReference type="InterPro" id="IPR036259">
    <property type="entry name" value="MFS_trans_sf"/>
</dbReference>
<feature type="transmembrane region" description="Helical" evidence="7">
    <location>
        <begin position="329"/>
        <end position="352"/>
    </location>
</feature>
<gene>
    <name evidence="9" type="ORF">PNOK_0836300</name>
</gene>
<feature type="transmembrane region" description="Helical" evidence="7">
    <location>
        <begin position="206"/>
        <end position="224"/>
    </location>
</feature>
<feature type="transmembrane region" description="Helical" evidence="7">
    <location>
        <begin position="506"/>
        <end position="528"/>
    </location>
</feature>
<dbReference type="CDD" id="cd17476">
    <property type="entry name" value="MFS_Amf1_MDR_like"/>
    <property type="match status" value="1"/>
</dbReference>
<feature type="transmembrane region" description="Helical" evidence="7">
    <location>
        <begin position="231"/>
        <end position="254"/>
    </location>
</feature>
<evidence type="ECO:0000259" key="8">
    <source>
        <dbReference type="PROSITE" id="PS50850"/>
    </source>
</evidence>
<feature type="transmembrane region" description="Helical" evidence="7">
    <location>
        <begin position="373"/>
        <end position="397"/>
    </location>
</feature>
<comment type="subcellular location">
    <subcellularLocation>
        <location evidence="1">Membrane</location>
        <topology evidence="1">Multi-pass membrane protein</topology>
    </subcellularLocation>
</comment>
<keyword evidence="2" id="KW-0813">Transport</keyword>
<evidence type="ECO:0000256" key="4">
    <source>
        <dbReference type="ARBA" id="ARBA00022989"/>
    </source>
</evidence>
<keyword evidence="10" id="KW-1185">Reference proteome</keyword>
<feature type="transmembrane region" description="Helical" evidence="7">
    <location>
        <begin position="440"/>
        <end position="461"/>
    </location>
</feature>
<organism evidence="9 10">
    <name type="scientific">Pyrrhoderma noxium</name>
    <dbReference type="NCBI Taxonomy" id="2282107"/>
    <lineage>
        <taxon>Eukaryota</taxon>
        <taxon>Fungi</taxon>
        <taxon>Dikarya</taxon>
        <taxon>Basidiomycota</taxon>
        <taxon>Agaricomycotina</taxon>
        <taxon>Agaricomycetes</taxon>
        <taxon>Hymenochaetales</taxon>
        <taxon>Hymenochaetaceae</taxon>
        <taxon>Pyrrhoderma</taxon>
    </lineage>
</organism>
<dbReference type="InterPro" id="IPR011701">
    <property type="entry name" value="MFS"/>
</dbReference>
<dbReference type="PANTHER" id="PTHR42718">
    <property type="entry name" value="MAJOR FACILITATOR SUPERFAMILY MULTIDRUG TRANSPORTER MFSC"/>
    <property type="match status" value="1"/>
</dbReference>
<feature type="transmembrane region" description="Helical" evidence="7">
    <location>
        <begin position="467"/>
        <end position="494"/>
    </location>
</feature>
<evidence type="ECO:0000313" key="9">
    <source>
        <dbReference type="EMBL" id="PAV16743.1"/>
    </source>
</evidence>
<sequence>MEIFPESNQTAPARFQYLEEDPYARTLNCPSRGRLPSARSSRTAITVTPNMSTTRLPSENGETEDDARTVSGQESGEGRTDPALGKELDKIHDIPPPPRSLLSSIMLVATVTIGMVLNISCSSSASIALPSIGKDFGVGEDELQWVVSAYSLSSGCLLIFFGRLADLYGRKKAFLIGSLWLGVFSLGCGFSQNILTLYILRGLQGVGPAAMVPASLGILAHAFPPSRARSVAFATFSAGAPVGGAIGMQIGGILTQWAPATWRAPFFLSAGLAVAVFLGGVFYVDRDTPSTEKDKRVDWLGVVLVTSALVLITFILGEGELAPQRWRTPYIIALAIIGGLLLIAFLVWQWYLEQDTTGARRPPLMKLSLWTRANGKFAAMQAIAFLEWAAFLSWSFWAQLYYQDYLELDPVLTAVRMIPMFIVGISCNVFIAAVVGHVPVVILVTIGTLLTGIAALLFAVIVPSAPYWAFGFPAAITSVFGADFVFACGTIFVARVSLPHEQSLAGGLFQTLTQLGTAIGLAATTIVHNTVVRREGSGADAQLDGYKAAQWMTFAFGAAGSIVALLFLRGVGPIGHRTPKGAKEASGNADNDMEKGARKRSEEKNLDRESVSDKKLVNRGMQTPSEAAVQTDPQVKVVPIYAESEEKKCPKAI</sequence>
<keyword evidence="3 7" id="KW-0812">Transmembrane</keyword>
<evidence type="ECO:0000256" key="7">
    <source>
        <dbReference type="SAM" id="Phobius"/>
    </source>
</evidence>
<reference evidence="9 10" key="1">
    <citation type="journal article" date="2017" name="Mol. Ecol.">
        <title>Comparative and population genomic landscape of Phellinus noxius: A hypervariable fungus causing root rot in trees.</title>
        <authorList>
            <person name="Chung C.L."/>
            <person name="Lee T.J."/>
            <person name="Akiba M."/>
            <person name="Lee H.H."/>
            <person name="Kuo T.H."/>
            <person name="Liu D."/>
            <person name="Ke H.M."/>
            <person name="Yokoi T."/>
            <person name="Roa M.B."/>
            <person name="Lu M.J."/>
            <person name="Chang Y.Y."/>
            <person name="Ann P.J."/>
            <person name="Tsai J.N."/>
            <person name="Chen C.Y."/>
            <person name="Tzean S.S."/>
            <person name="Ota Y."/>
            <person name="Hattori T."/>
            <person name="Sahashi N."/>
            <person name="Liou R.F."/>
            <person name="Kikuchi T."/>
            <person name="Tsai I.J."/>
        </authorList>
    </citation>
    <scope>NUCLEOTIDE SEQUENCE [LARGE SCALE GENOMIC DNA]</scope>
    <source>
        <strain evidence="9 10">FFPRI411160</strain>
    </source>
</reference>
<feature type="region of interest" description="Disordered" evidence="6">
    <location>
        <begin position="29"/>
        <end position="90"/>
    </location>
</feature>
<dbReference type="GO" id="GO:0016020">
    <property type="term" value="C:membrane"/>
    <property type="evidence" value="ECO:0007669"/>
    <property type="project" value="UniProtKB-SubCell"/>
</dbReference>
<dbReference type="Gene3D" id="1.20.1720.10">
    <property type="entry name" value="Multidrug resistance protein D"/>
    <property type="match status" value="1"/>
</dbReference>
<protein>
    <submittedName>
        <fullName evidence="9">MFS general substrate transporter</fullName>
    </submittedName>
</protein>
<evidence type="ECO:0000256" key="2">
    <source>
        <dbReference type="ARBA" id="ARBA00022448"/>
    </source>
</evidence>
<keyword evidence="4 7" id="KW-1133">Transmembrane helix</keyword>
<feature type="transmembrane region" description="Helical" evidence="7">
    <location>
        <begin position="297"/>
        <end position="317"/>
    </location>
</feature>
<name>A0A286UAX8_9AGAM</name>
<feature type="transmembrane region" description="Helical" evidence="7">
    <location>
        <begin position="105"/>
        <end position="131"/>
    </location>
</feature>
<dbReference type="PROSITE" id="PS50850">
    <property type="entry name" value="MFS"/>
    <property type="match status" value="1"/>
</dbReference>